<dbReference type="Pfam" id="PF13557">
    <property type="entry name" value="Phenol_MetA_deg"/>
    <property type="match status" value="1"/>
</dbReference>
<dbReference type="InterPro" id="IPR025737">
    <property type="entry name" value="FApF"/>
</dbReference>
<sequence>MKKAKRNTLARALGLGCSLGLAIACVPAHATEGSGLPSYPDGLENFGSGALPPPGIYGMVYTGYAQYDKIRGDHGQDIGPPDFRVKVGVLAPRVVWVTQQSILGGQLAFHALAPLLDVDAPVAGRSFHSRGLGDITVGPALAYHASPALHYALGLDITMPSGQYSLTNPSSLGKNIWVYQPLVALSYIQPEGVNADIKLMYDFNGRNGATQTRSGQAIHADYALGWGFGNGLVAGVGGYLYQQVTNDSGANAAAGKSQALAIGPNLKYDNGKDFIITAKFQQEYDARNRPEGKQFYVKAILPF</sequence>
<dbReference type="Proteomes" id="UP000269199">
    <property type="component" value="Chromosome"/>
</dbReference>
<protein>
    <recommendedName>
        <fullName evidence="4">Phenol degradation protein meta</fullName>
    </recommendedName>
</protein>
<proteinExistence type="predicted"/>
<dbReference type="PROSITE" id="PS51257">
    <property type="entry name" value="PROKAR_LIPOPROTEIN"/>
    <property type="match status" value="1"/>
</dbReference>
<accession>A0AAD0XJE5</accession>
<reference evidence="2 3" key="1">
    <citation type="submission" date="2017-11" db="EMBL/GenBank/DDBJ databases">
        <title>Complete genome sequence of Herbaspirillum rubrisubalbicans DSM 11543.</title>
        <authorList>
            <person name="Chen M."/>
            <person name="An Q."/>
        </authorList>
    </citation>
    <scope>NUCLEOTIDE SEQUENCE [LARGE SCALE GENOMIC DNA]</scope>
    <source>
        <strain evidence="2 3">DSM 11543</strain>
    </source>
</reference>
<feature type="chain" id="PRO_5042000797" description="Phenol degradation protein meta" evidence="1">
    <location>
        <begin position="31"/>
        <end position="303"/>
    </location>
</feature>
<organism evidence="2 3">
    <name type="scientific">Herbaspirillum rubrisubalbicans</name>
    <dbReference type="NCBI Taxonomy" id="80842"/>
    <lineage>
        <taxon>Bacteria</taxon>
        <taxon>Pseudomonadati</taxon>
        <taxon>Pseudomonadota</taxon>
        <taxon>Betaproteobacteria</taxon>
        <taxon>Burkholderiales</taxon>
        <taxon>Oxalobacteraceae</taxon>
        <taxon>Herbaspirillum</taxon>
    </lineage>
</organism>
<keyword evidence="1" id="KW-0732">Signal</keyword>
<dbReference type="AlphaFoldDB" id="A0AAD0XJE5"/>
<dbReference type="RefSeq" id="WP_061788505.1">
    <property type="nucleotide sequence ID" value="NZ_CP024996.1"/>
</dbReference>
<evidence type="ECO:0008006" key="4">
    <source>
        <dbReference type="Google" id="ProtNLM"/>
    </source>
</evidence>
<dbReference type="EMBL" id="CP024996">
    <property type="protein sequence ID" value="AYR26555.1"/>
    <property type="molecule type" value="Genomic_DNA"/>
</dbReference>
<evidence type="ECO:0000256" key="1">
    <source>
        <dbReference type="SAM" id="SignalP"/>
    </source>
</evidence>
<gene>
    <name evidence="2" type="ORF">RC54_23240</name>
</gene>
<name>A0AAD0XJE5_9BURK</name>
<feature type="signal peptide" evidence="1">
    <location>
        <begin position="1"/>
        <end position="30"/>
    </location>
</feature>
<evidence type="ECO:0000313" key="2">
    <source>
        <dbReference type="EMBL" id="AYR26555.1"/>
    </source>
</evidence>
<evidence type="ECO:0000313" key="3">
    <source>
        <dbReference type="Proteomes" id="UP000269199"/>
    </source>
</evidence>